<protein>
    <submittedName>
        <fullName evidence="2">Predicted protein</fullName>
    </submittedName>
</protein>
<dbReference type="GeneID" id="9689655"/>
<evidence type="ECO:0000313" key="2">
    <source>
        <dbReference type="EMBL" id="EEH51836.1"/>
    </source>
</evidence>
<dbReference type="EMBL" id="GG663750">
    <property type="protein sequence ID" value="EEH51836.1"/>
    <property type="molecule type" value="Genomic_DNA"/>
</dbReference>
<dbReference type="KEGG" id="mpp:MICPUCDRAFT_8020"/>
<gene>
    <name evidence="2" type="ORF">MICPUCDRAFT_8020</name>
</gene>
<reference evidence="2 3" key="1">
    <citation type="journal article" date="2009" name="Science">
        <title>Green evolution and dynamic adaptations revealed by genomes of the marine picoeukaryotes Micromonas.</title>
        <authorList>
            <person name="Worden A.Z."/>
            <person name="Lee J.H."/>
            <person name="Mock T."/>
            <person name="Rouze P."/>
            <person name="Simmons M.P."/>
            <person name="Aerts A.L."/>
            <person name="Allen A.E."/>
            <person name="Cuvelier M.L."/>
            <person name="Derelle E."/>
            <person name="Everett M.V."/>
            <person name="Foulon E."/>
            <person name="Grimwood J."/>
            <person name="Gundlach H."/>
            <person name="Henrissat B."/>
            <person name="Napoli C."/>
            <person name="McDonald S.M."/>
            <person name="Parker M.S."/>
            <person name="Rombauts S."/>
            <person name="Salamov A."/>
            <person name="Von Dassow P."/>
            <person name="Badger J.H."/>
            <person name="Coutinho P.M."/>
            <person name="Demir E."/>
            <person name="Dubchak I."/>
            <person name="Gentemann C."/>
            <person name="Eikrem W."/>
            <person name="Gready J.E."/>
            <person name="John U."/>
            <person name="Lanier W."/>
            <person name="Lindquist E.A."/>
            <person name="Lucas S."/>
            <person name="Mayer K.F."/>
            <person name="Moreau H."/>
            <person name="Not F."/>
            <person name="Otillar R."/>
            <person name="Panaud O."/>
            <person name="Pangilinan J."/>
            <person name="Paulsen I."/>
            <person name="Piegu B."/>
            <person name="Poliakov A."/>
            <person name="Robbens S."/>
            <person name="Schmutz J."/>
            <person name="Toulza E."/>
            <person name="Wyss T."/>
            <person name="Zelensky A."/>
            <person name="Zhou K."/>
            <person name="Armbrust E.V."/>
            <person name="Bhattacharya D."/>
            <person name="Goodenough U.W."/>
            <person name="Van de Peer Y."/>
            <person name="Grigoriev I.V."/>
        </authorList>
    </citation>
    <scope>NUCLEOTIDE SEQUENCE [LARGE SCALE GENOMIC DNA]</scope>
    <source>
        <strain evidence="2 3">CCMP1545</strain>
    </source>
</reference>
<dbReference type="Pfam" id="PF11938">
    <property type="entry name" value="DUF3456"/>
    <property type="match status" value="1"/>
</dbReference>
<feature type="non-terminal residue" evidence="2">
    <location>
        <position position="142"/>
    </location>
</feature>
<dbReference type="PANTHER" id="PTHR13341">
    <property type="entry name" value="MIR-INTERACTING SAPOSIN-LIKE PROTEIN"/>
    <property type="match status" value="1"/>
</dbReference>
<dbReference type="Proteomes" id="UP000001876">
    <property type="component" value="Unassembled WGS sequence"/>
</dbReference>
<evidence type="ECO:0000259" key="1">
    <source>
        <dbReference type="Pfam" id="PF11938"/>
    </source>
</evidence>
<feature type="non-terminal residue" evidence="2">
    <location>
        <position position="1"/>
    </location>
</feature>
<dbReference type="AlphaFoldDB" id="C1N866"/>
<dbReference type="RefSeq" id="XP_003064214.1">
    <property type="nucleotide sequence ID" value="XM_003064168.1"/>
</dbReference>
<feature type="domain" description="DUF3456" evidence="1">
    <location>
        <begin position="17"/>
        <end position="134"/>
    </location>
</feature>
<sequence length="142" mass="15615">LALVLAAAHPARAIQHECSACKAVARELYHRLLDEGDVDGRPAVDLRHRLDPRGNRVGKVVPYVQSELRAYDVLDGLCDGMKDYGVGVLASTREEGWVKLQGDRRQTVEADGKRLTGYCGSVVDEREEVVVRALMDGTMRVG</sequence>
<dbReference type="PANTHER" id="PTHR13341:SF2">
    <property type="entry name" value="PROTEIN SEELE"/>
    <property type="match status" value="1"/>
</dbReference>
<organism evidence="3">
    <name type="scientific">Micromonas pusilla (strain CCMP1545)</name>
    <name type="common">Picoplanktonic green alga</name>
    <dbReference type="NCBI Taxonomy" id="564608"/>
    <lineage>
        <taxon>Eukaryota</taxon>
        <taxon>Viridiplantae</taxon>
        <taxon>Chlorophyta</taxon>
        <taxon>Mamiellophyceae</taxon>
        <taxon>Mamiellales</taxon>
        <taxon>Mamiellaceae</taxon>
        <taxon>Micromonas</taxon>
    </lineage>
</organism>
<dbReference type="InterPro" id="IPR042415">
    <property type="entry name" value="CNPY"/>
</dbReference>
<proteinExistence type="predicted"/>
<evidence type="ECO:0000313" key="3">
    <source>
        <dbReference type="Proteomes" id="UP000001876"/>
    </source>
</evidence>
<dbReference type="OMA" id="CHRIVEK"/>
<keyword evidence="3" id="KW-1185">Reference proteome</keyword>
<name>C1N866_MICPC</name>
<accession>C1N866</accession>
<dbReference type="InterPro" id="IPR021852">
    <property type="entry name" value="DUF3456"/>
</dbReference>
<dbReference type="OrthoDB" id="192915at2759"/>